<evidence type="ECO:0000256" key="1">
    <source>
        <dbReference type="ARBA" id="ARBA00008779"/>
    </source>
</evidence>
<keyword evidence="4" id="KW-0808">Transferase</keyword>
<dbReference type="InterPro" id="IPR050738">
    <property type="entry name" value="Sulfatase"/>
</dbReference>
<sequence>MSFLKARETQSLQDCVKALLDSQTFVDDGNDHADRHGDPGLAFGGIGPDAKEGLDPKVLLDATGICSTCQRDQQVSATNLAGFVVLLVLCLRTSLFGNHTTFAELLRDAGYRTGLIGKSHLQCFTGLPATNRYEPAEGLVAPSRHLRDAIKNNRHTPDYDLEVAPQWRRPLAERTGGDFYGFEHVEVVADHGDRACGDYLLWARRQRPDFDELAGPKNALSGSRINAPQAWRTAVPEELYSTSWIADRTEAWLSDRAASEEPFFLQMSFPDPHHPFTPPGRYWDMYDPADIPLQSATIWMASRVATLKTSLSKDSLPHQERYPNGLSWGRENEEAEHVSTRGIA</sequence>
<feature type="compositionally biased region" description="Basic and acidic residues" evidence="2">
    <location>
        <begin position="330"/>
        <end position="344"/>
    </location>
</feature>
<keyword evidence="4" id="KW-0378">Hydrolase</keyword>
<evidence type="ECO:0000259" key="3">
    <source>
        <dbReference type="Pfam" id="PF00884"/>
    </source>
</evidence>
<evidence type="ECO:0000313" key="4">
    <source>
        <dbReference type="EMBL" id="MXY33810.1"/>
    </source>
</evidence>
<accession>A0A6B0Y219</accession>
<dbReference type="Pfam" id="PF00884">
    <property type="entry name" value="Sulfatase"/>
    <property type="match status" value="1"/>
</dbReference>
<comment type="caution">
    <text evidence="4">The sequence shown here is derived from an EMBL/GenBank/DDBJ whole genome shotgun (WGS) entry which is preliminary data.</text>
</comment>
<comment type="similarity">
    <text evidence="1">Belongs to the sulfatase family.</text>
</comment>
<proteinExistence type="inferred from homology"/>
<name>A0A6B0Y219_9RHOB</name>
<dbReference type="Gene3D" id="3.40.720.10">
    <property type="entry name" value="Alkaline Phosphatase, subunit A"/>
    <property type="match status" value="1"/>
</dbReference>
<dbReference type="SUPFAM" id="SSF53649">
    <property type="entry name" value="Alkaline phosphatase-like"/>
    <property type="match status" value="1"/>
</dbReference>
<dbReference type="InterPro" id="IPR000917">
    <property type="entry name" value="Sulfatase_N"/>
</dbReference>
<dbReference type="PANTHER" id="PTHR42693:SF33">
    <property type="entry name" value="ARYLSULFATASE"/>
    <property type="match status" value="1"/>
</dbReference>
<dbReference type="PANTHER" id="PTHR42693">
    <property type="entry name" value="ARYLSULFATASE FAMILY MEMBER"/>
    <property type="match status" value="1"/>
</dbReference>
<dbReference type="GO" id="GO:0016740">
    <property type="term" value="F:transferase activity"/>
    <property type="evidence" value="ECO:0007669"/>
    <property type="project" value="UniProtKB-KW"/>
</dbReference>
<protein>
    <submittedName>
        <fullName evidence="4">Sulfatase-like hydrolase/transferase</fullName>
    </submittedName>
</protein>
<evidence type="ECO:0000256" key="2">
    <source>
        <dbReference type="SAM" id="MobiDB-lite"/>
    </source>
</evidence>
<reference evidence="4" key="1">
    <citation type="submission" date="2019-09" db="EMBL/GenBank/DDBJ databases">
        <title>Characterisation of the sponge microbiome using genome-centric metagenomics.</title>
        <authorList>
            <person name="Engelberts J.P."/>
            <person name="Robbins S.J."/>
            <person name="De Goeij J.M."/>
            <person name="Aranda M."/>
            <person name="Bell S.C."/>
            <person name="Webster N.S."/>
        </authorList>
    </citation>
    <scope>NUCLEOTIDE SEQUENCE</scope>
    <source>
        <strain evidence="4">SB0664_bin_43</strain>
    </source>
</reference>
<dbReference type="GO" id="GO:0004065">
    <property type="term" value="F:arylsulfatase activity"/>
    <property type="evidence" value="ECO:0007669"/>
    <property type="project" value="TreeGrafter"/>
</dbReference>
<gene>
    <name evidence="4" type="ORF">F4Y60_06925</name>
</gene>
<dbReference type="EMBL" id="VXRY01000276">
    <property type="protein sequence ID" value="MXY33810.1"/>
    <property type="molecule type" value="Genomic_DNA"/>
</dbReference>
<organism evidence="4">
    <name type="scientific">Boseongicola sp. SB0664_bin_43</name>
    <dbReference type="NCBI Taxonomy" id="2604844"/>
    <lineage>
        <taxon>Bacteria</taxon>
        <taxon>Pseudomonadati</taxon>
        <taxon>Pseudomonadota</taxon>
        <taxon>Alphaproteobacteria</taxon>
        <taxon>Rhodobacterales</taxon>
        <taxon>Paracoccaceae</taxon>
        <taxon>Boseongicola</taxon>
    </lineage>
</organism>
<dbReference type="InterPro" id="IPR017850">
    <property type="entry name" value="Alkaline_phosphatase_core_sf"/>
</dbReference>
<feature type="domain" description="Sulfatase N-terminal" evidence="3">
    <location>
        <begin position="95"/>
        <end position="289"/>
    </location>
</feature>
<dbReference type="AlphaFoldDB" id="A0A6B0Y219"/>
<feature type="region of interest" description="Disordered" evidence="2">
    <location>
        <begin position="315"/>
        <end position="344"/>
    </location>
</feature>